<feature type="domain" description="RNA polymerase sigma-70" evidence="5">
    <location>
        <begin position="58"/>
        <end position="71"/>
    </location>
</feature>
<evidence type="ECO:0000256" key="3">
    <source>
        <dbReference type="ARBA" id="ARBA00023125"/>
    </source>
</evidence>
<dbReference type="NCBIfam" id="TIGR02479">
    <property type="entry name" value="FliA_WhiG"/>
    <property type="match status" value="1"/>
</dbReference>
<keyword evidence="3" id="KW-0238">DNA-binding</keyword>
<dbReference type="PIRSF" id="PIRSF000770">
    <property type="entry name" value="RNA_pol_sigma-SigE/K"/>
    <property type="match status" value="1"/>
</dbReference>
<dbReference type="CDD" id="cd06171">
    <property type="entry name" value="Sigma70_r4"/>
    <property type="match status" value="1"/>
</dbReference>
<dbReference type="Proteomes" id="UP000076964">
    <property type="component" value="Unassembled WGS sequence"/>
</dbReference>
<dbReference type="InterPro" id="IPR000943">
    <property type="entry name" value="RNA_pol_sigma70"/>
</dbReference>
<dbReference type="GO" id="GO:0003899">
    <property type="term" value="F:DNA-directed RNA polymerase activity"/>
    <property type="evidence" value="ECO:0007669"/>
    <property type="project" value="InterPro"/>
</dbReference>
<keyword evidence="2" id="KW-0731">Sigma factor</keyword>
<evidence type="ECO:0000256" key="4">
    <source>
        <dbReference type="ARBA" id="ARBA00023163"/>
    </source>
</evidence>
<keyword evidence="7" id="KW-1185">Reference proteome</keyword>
<dbReference type="InterPro" id="IPR014284">
    <property type="entry name" value="RNA_pol_sigma-70_dom"/>
</dbReference>
<dbReference type="InterPro" id="IPR013324">
    <property type="entry name" value="RNA_pol_sigma_r3/r4-like"/>
</dbReference>
<dbReference type="Gene3D" id="1.20.140.160">
    <property type="match status" value="1"/>
</dbReference>
<dbReference type="STRING" id="1795632.TH606_00685"/>
<accession>A0A177ECC4</accession>
<evidence type="ECO:0000313" key="6">
    <source>
        <dbReference type="EMBL" id="OAG28649.1"/>
    </source>
</evidence>
<dbReference type="Gene3D" id="1.10.1740.10">
    <property type="match status" value="1"/>
</dbReference>
<gene>
    <name evidence="6" type="ORF">TH606_00685</name>
</gene>
<dbReference type="SUPFAM" id="SSF88946">
    <property type="entry name" value="Sigma2 domain of RNA polymerase sigma factors"/>
    <property type="match status" value="1"/>
</dbReference>
<dbReference type="Pfam" id="PF04542">
    <property type="entry name" value="Sigma70_r2"/>
    <property type="match status" value="1"/>
</dbReference>
<keyword evidence="4" id="KW-0804">Transcription</keyword>
<evidence type="ECO:0000313" key="7">
    <source>
        <dbReference type="Proteomes" id="UP000076964"/>
    </source>
</evidence>
<dbReference type="PROSITE" id="PS00715">
    <property type="entry name" value="SIGMA70_1"/>
    <property type="match status" value="1"/>
</dbReference>
<dbReference type="SUPFAM" id="SSF88659">
    <property type="entry name" value="Sigma3 and sigma4 domains of RNA polymerase sigma factors"/>
    <property type="match status" value="2"/>
</dbReference>
<evidence type="ECO:0000256" key="1">
    <source>
        <dbReference type="ARBA" id="ARBA00023015"/>
    </source>
</evidence>
<dbReference type="RefSeq" id="WP_068540563.1">
    <property type="nucleotide sequence ID" value="NZ_LSFI01000002.1"/>
</dbReference>
<dbReference type="InterPro" id="IPR013325">
    <property type="entry name" value="RNA_pol_sigma_r2"/>
</dbReference>
<comment type="caution">
    <text evidence="6">The sequence shown here is derived from an EMBL/GenBank/DDBJ whole genome shotgun (WGS) entry which is preliminary data.</text>
</comment>
<proteinExistence type="predicted"/>
<evidence type="ECO:0000259" key="5">
    <source>
        <dbReference type="PROSITE" id="PS00715"/>
    </source>
</evidence>
<dbReference type="PANTHER" id="PTHR30385:SF7">
    <property type="entry name" value="RNA POLYMERASE SIGMA FACTOR FLIA"/>
    <property type="match status" value="1"/>
</dbReference>
<organism evidence="6 7">
    <name type="scientific">Thermodesulfatator autotrophicus</name>
    <dbReference type="NCBI Taxonomy" id="1795632"/>
    <lineage>
        <taxon>Bacteria</taxon>
        <taxon>Pseudomonadati</taxon>
        <taxon>Thermodesulfobacteriota</taxon>
        <taxon>Thermodesulfobacteria</taxon>
        <taxon>Thermodesulfobacteriales</taxon>
        <taxon>Thermodesulfatatoraceae</taxon>
        <taxon>Thermodesulfatator</taxon>
    </lineage>
</organism>
<dbReference type="AlphaFoldDB" id="A0A177ECC4"/>
<dbReference type="InterPro" id="IPR007630">
    <property type="entry name" value="RNA_pol_sigma70_r4"/>
</dbReference>
<protein>
    <submittedName>
        <fullName evidence="6">RNA polymerase subunit sigma</fullName>
    </submittedName>
</protein>
<dbReference type="GO" id="GO:0016987">
    <property type="term" value="F:sigma factor activity"/>
    <property type="evidence" value="ECO:0007669"/>
    <property type="project" value="UniProtKB-KW"/>
</dbReference>
<evidence type="ECO:0000256" key="2">
    <source>
        <dbReference type="ARBA" id="ARBA00023082"/>
    </source>
</evidence>
<dbReference type="InterPro" id="IPR007624">
    <property type="entry name" value="RNA_pol_sigma70_r3"/>
</dbReference>
<dbReference type="PANTHER" id="PTHR30385">
    <property type="entry name" value="SIGMA FACTOR F FLAGELLAR"/>
    <property type="match status" value="1"/>
</dbReference>
<dbReference type="OrthoDB" id="9799825at2"/>
<reference evidence="6 7" key="1">
    <citation type="submission" date="2016-02" db="EMBL/GenBank/DDBJ databases">
        <title>Draft genome sequence of Thermodesulfatator sp. S606.</title>
        <authorList>
            <person name="Lai Q."/>
            <person name="Cao J."/>
            <person name="Dupont S."/>
            <person name="Shao Z."/>
            <person name="Jebbar M."/>
            <person name="Alain K."/>
        </authorList>
    </citation>
    <scope>NUCLEOTIDE SEQUENCE [LARGE SCALE GENOMIC DNA]</scope>
    <source>
        <strain evidence="6 7">S606</strain>
    </source>
</reference>
<dbReference type="NCBIfam" id="NF005413">
    <property type="entry name" value="PRK06986.1"/>
    <property type="match status" value="1"/>
</dbReference>
<dbReference type="InterPro" id="IPR007627">
    <property type="entry name" value="RNA_pol_sigma70_r2"/>
</dbReference>
<keyword evidence="1" id="KW-0805">Transcription regulation</keyword>
<dbReference type="GO" id="GO:0003677">
    <property type="term" value="F:DNA binding"/>
    <property type="evidence" value="ECO:0007669"/>
    <property type="project" value="UniProtKB-KW"/>
</dbReference>
<dbReference type="InterPro" id="IPR012845">
    <property type="entry name" value="RNA_pol_sigma_FliA_WhiG"/>
</dbReference>
<dbReference type="Pfam" id="PF04539">
    <property type="entry name" value="Sigma70_r3"/>
    <property type="match status" value="1"/>
</dbReference>
<dbReference type="Pfam" id="PF04545">
    <property type="entry name" value="Sigma70_r4"/>
    <property type="match status" value="1"/>
</dbReference>
<sequence length="267" mass="31061">MKAPNLMTKEIEKQLKEEFPKNMDLKHRNELIIKYAPLIKYIAGRLALKLPPNVDINDLISAGIMGLIDAINRFDPERNIQFKTFAEFRIRGAMLDELRSLDWVPRSIRKKANAIEKTYQELEQRLGRPAEDEEVAEALGVSIEEFHKMLEETKNVSFIDIETIKRKLPDLNEEDIFDLIEDPDQPDPFEECGLKELRDLLAEAIDSLPEKEKLVLSLYYYEGLTMREIGEILGYTESRISQLHSKALKRLRAKLRGRVGKEFFEEL</sequence>
<name>A0A177ECC4_9BACT</name>
<dbReference type="PRINTS" id="PR00046">
    <property type="entry name" value="SIGMA70FCT"/>
</dbReference>
<dbReference type="EMBL" id="LSFI01000002">
    <property type="protein sequence ID" value="OAG28649.1"/>
    <property type="molecule type" value="Genomic_DNA"/>
</dbReference>
<dbReference type="GO" id="GO:0006352">
    <property type="term" value="P:DNA-templated transcription initiation"/>
    <property type="evidence" value="ECO:0007669"/>
    <property type="project" value="InterPro"/>
</dbReference>
<dbReference type="NCBIfam" id="TIGR02937">
    <property type="entry name" value="sigma70-ECF"/>
    <property type="match status" value="1"/>
</dbReference>